<feature type="region of interest" description="Disordered" evidence="1">
    <location>
        <begin position="1"/>
        <end position="23"/>
    </location>
</feature>
<gene>
    <name evidence="2" type="ORF">CDAR_383471</name>
</gene>
<dbReference type="AlphaFoldDB" id="A0AAV4NVJ3"/>
<evidence type="ECO:0000313" key="3">
    <source>
        <dbReference type="Proteomes" id="UP001054837"/>
    </source>
</evidence>
<feature type="region of interest" description="Disordered" evidence="1">
    <location>
        <begin position="42"/>
        <end position="94"/>
    </location>
</feature>
<proteinExistence type="predicted"/>
<name>A0AAV4NVJ3_9ARAC</name>
<sequence>MTLGRERQRTFSHPLLEHTHRRPFPENSFISVIFPSRFAGRTNTEEHGHCLPNKEKPKNSNGGKQGARPSNSFGRSQPCPQTLPEDSWYRETPS</sequence>
<reference evidence="2 3" key="1">
    <citation type="submission" date="2021-06" db="EMBL/GenBank/DDBJ databases">
        <title>Caerostris darwini draft genome.</title>
        <authorList>
            <person name="Kono N."/>
            <person name="Arakawa K."/>
        </authorList>
    </citation>
    <scope>NUCLEOTIDE SEQUENCE [LARGE SCALE GENOMIC DNA]</scope>
</reference>
<feature type="compositionally biased region" description="Polar residues" evidence="1">
    <location>
        <begin position="68"/>
        <end position="80"/>
    </location>
</feature>
<protein>
    <submittedName>
        <fullName evidence="2">Uncharacterized protein</fullName>
    </submittedName>
</protein>
<comment type="caution">
    <text evidence="2">The sequence shown here is derived from an EMBL/GenBank/DDBJ whole genome shotgun (WGS) entry which is preliminary data.</text>
</comment>
<feature type="compositionally biased region" description="Basic and acidic residues" evidence="1">
    <location>
        <begin position="43"/>
        <end position="58"/>
    </location>
</feature>
<keyword evidence="3" id="KW-1185">Reference proteome</keyword>
<evidence type="ECO:0000313" key="2">
    <source>
        <dbReference type="EMBL" id="GIX88907.1"/>
    </source>
</evidence>
<dbReference type="EMBL" id="BPLQ01002109">
    <property type="protein sequence ID" value="GIX88907.1"/>
    <property type="molecule type" value="Genomic_DNA"/>
</dbReference>
<dbReference type="Proteomes" id="UP001054837">
    <property type="component" value="Unassembled WGS sequence"/>
</dbReference>
<evidence type="ECO:0000256" key="1">
    <source>
        <dbReference type="SAM" id="MobiDB-lite"/>
    </source>
</evidence>
<organism evidence="2 3">
    <name type="scientific">Caerostris darwini</name>
    <dbReference type="NCBI Taxonomy" id="1538125"/>
    <lineage>
        <taxon>Eukaryota</taxon>
        <taxon>Metazoa</taxon>
        <taxon>Ecdysozoa</taxon>
        <taxon>Arthropoda</taxon>
        <taxon>Chelicerata</taxon>
        <taxon>Arachnida</taxon>
        <taxon>Araneae</taxon>
        <taxon>Araneomorphae</taxon>
        <taxon>Entelegynae</taxon>
        <taxon>Araneoidea</taxon>
        <taxon>Araneidae</taxon>
        <taxon>Caerostris</taxon>
    </lineage>
</organism>
<accession>A0AAV4NVJ3</accession>